<dbReference type="CDD" id="cd01389">
    <property type="entry name" value="HMG-box_ROX1-like"/>
    <property type="match status" value="1"/>
</dbReference>
<evidence type="ECO:0000256" key="3">
    <source>
        <dbReference type="SAM" id="MobiDB-lite"/>
    </source>
</evidence>
<sequence>MQPTTKSYSHHPPEIIQPSYKAPDSFILFCKKRTHESKMRGQYITTNELSEEWKLLSNSLTSSTKQKFLPEKIKRPPNAYLLFNRDMRRKLKDSNKGLTASEISKSISQKWKQLSKTEKDEYFKQEALLKHNIQTNVIYFRRSNSELKKAGLLKKTQKSCFKKNSKKKFYKKSSLNSEGIPDPRGRKKKANDTLPKHPMSAYLHFAKEMRPIIKESFPDATLIDVSKQIGSKWRSMTQSELCPWIELANQDKARYANELKHRISSNEELDNETIATVAHMVYPHSTSLG</sequence>
<evidence type="ECO:0000313" key="6">
    <source>
        <dbReference type="Proteomes" id="UP000253551"/>
    </source>
</evidence>
<dbReference type="SMART" id="SM00398">
    <property type="entry name" value="HMG"/>
    <property type="match status" value="2"/>
</dbReference>
<dbReference type="Proteomes" id="UP000253551">
    <property type="component" value="Unassembled WGS sequence"/>
</dbReference>
<accession>A0A367JE22</accession>
<reference evidence="5 6" key="1">
    <citation type="journal article" date="2018" name="G3 (Bethesda)">
        <title>Phylogenetic and Phylogenomic Definition of Rhizopus Species.</title>
        <authorList>
            <person name="Gryganskyi A.P."/>
            <person name="Golan J."/>
            <person name="Dolatabadi S."/>
            <person name="Mondo S."/>
            <person name="Robb S."/>
            <person name="Idnurm A."/>
            <person name="Muszewska A."/>
            <person name="Steczkiewicz K."/>
            <person name="Masonjones S."/>
            <person name="Liao H.L."/>
            <person name="Gajdeczka M.T."/>
            <person name="Anike F."/>
            <person name="Vuek A."/>
            <person name="Anishchenko I.M."/>
            <person name="Voigt K."/>
            <person name="de Hoog G.S."/>
            <person name="Smith M.E."/>
            <person name="Heitman J."/>
            <person name="Vilgalys R."/>
            <person name="Stajich J.E."/>
        </authorList>
    </citation>
    <scope>NUCLEOTIDE SEQUENCE [LARGE SCALE GENOMIC DNA]</scope>
    <source>
        <strain evidence="5 6">LSU 92-RS-03</strain>
    </source>
</reference>
<dbReference type="OrthoDB" id="1919336at2759"/>
<dbReference type="Gene3D" id="1.10.30.10">
    <property type="entry name" value="High mobility group box domain"/>
    <property type="match status" value="2"/>
</dbReference>
<dbReference type="GO" id="GO:0003677">
    <property type="term" value="F:DNA binding"/>
    <property type="evidence" value="ECO:0007669"/>
    <property type="project" value="UniProtKB-UniRule"/>
</dbReference>
<dbReference type="STRING" id="4846.A0A367JE22"/>
<protein>
    <recommendedName>
        <fullName evidence="4">HMG box domain-containing protein</fullName>
    </recommendedName>
</protein>
<proteinExistence type="predicted"/>
<keyword evidence="6" id="KW-1185">Reference proteome</keyword>
<evidence type="ECO:0000259" key="4">
    <source>
        <dbReference type="PROSITE" id="PS50118"/>
    </source>
</evidence>
<keyword evidence="2" id="KW-0539">Nucleus</keyword>
<name>A0A367JE22_RHIST</name>
<keyword evidence="1 2" id="KW-0238">DNA-binding</keyword>
<dbReference type="InterPro" id="IPR050342">
    <property type="entry name" value="HMGB"/>
</dbReference>
<gene>
    <name evidence="5" type="ORF">CU098_002100</name>
</gene>
<dbReference type="GO" id="GO:0005634">
    <property type="term" value="C:nucleus"/>
    <property type="evidence" value="ECO:0007669"/>
    <property type="project" value="UniProtKB-UniRule"/>
</dbReference>
<evidence type="ECO:0000256" key="1">
    <source>
        <dbReference type="ARBA" id="ARBA00023125"/>
    </source>
</evidence>
<evidence type="ECO:0000313" key="5">
    <source>
        <dbReference type="EMBL" id="RCH88174.1"/>
    </source>
</evidence>
<feature type="DNA-binding region" description="HMG box" evidence="2">
    <location>
        <begin position="73"/>
        <end position="141"/>
    </location>
</feature>
<dbReference type="SUPFAM" id="SSF47095">
    <property type="entry name" value="HMG-box"/>
    <property type="match status" value="2"/>
</dbReference>
<dbReference type="PANTHER" id="PTHR48112">
    <property type="entry name" value="HIGH MOBILITY GROUP PROTEIN DSP1"/>
    <property type="match status" value="1"/>
</dbReference>
<dbReference type="PROSITE" id="PS50118">
    <property type="entry name" value="HMG_BOX_2"/>
    <property type="match status" value="2"/>
</dbReference>
<dbReference type="InterPro" id="IPR036910">
    <property type="entry name" value="HMG_box_dom_sf"/>
</dbReference>
<evidence type="ECO:0000256" key="2">
    <source>
        <dbReference type="PROSITE-ProRule" id="PRU00267"/>
    </source>
</evidence>
<dbReference type="Pfam" id="PF00505">
    <property type="entry name" value="HMG_box"/>
    <property type="match status" value="2"/>
</dbReference>
<feature type="DNA-binding region" description="HMG box" evidence="2">
    <location>
        <begin position="195"/>
        <end position="263"/>
    </location>
</feature>
<dbReference type="EMBL" id="PJQM01003574">
    <property type="protein sequence ID" value="RCH88174.1"/>
    <property type="molecule type" value="Genomic_DNA"/>
</dbReference>
<feature type="domain" description="HMG box" evidence="4">
    <location>
        <begin position="73"/>
        <end position="141"/>
    </location>
</feature>
<organism evidence="5 6">
    <name type="scientific">Rhizopus stolonifer</name>
    <name type="common">Rhizopus nigricans</name>
    <dbReference type="NCBI Taxonomy" id="4846"/>
    <lineage>
        <taxon>Eukaryota</taxon>
        <taxon>Fungi</taxon>
        <taxon>Fungi incertae sedis</taxon>
        <taxon>Mucoromycota</taxon>
        <taxon>Mucoromycotina</taxon>
        <taxon>Mucoromycetes</taxon>
        <taxon>Mucorales</taxon>
        <taxon>Mucorineae</taxon>
        <taxon>Rhizopodaceae</taxon>
        <taxon>Rhizopus</taxon>
    </lineage>
</organism>
<dbReference type="InterPro" id="IPR009071">
    <property type="entry name" value="HMG_box_dom"/>
</dbReference>
<feature type="region of interest" description="Disordered" evidence="3">
    <location>
        <begin position="172"/>
        <end position="195"/>
    </location>
</feature>
<dbReference type="AlphaFoldDB" id="A0A367JE22"/>
<feature type="domain" description="HMG box" evidence="4">
    <location>
        <begin position="195"/>
        <end position="263"/>
    </location>
</feature>
<comment type="caution">
    <text evidence="5">The sequence shown here is derived from an EMBL/GenBank/DDBJ whole genome shotgun (WGS) entry which is preliminary data.</text>
</comment>